<dbReference type="InterPro" id="IPR050833">
    <property type="entry name" value="Poly_Biosynth_Transport"/>
</dbReference>
<accession>A0A494TH53</accession>
<keyword evidence="5 6" id="KW-0472">Membrane</keyword>
<feature type="transmembrane region" description="Helical" evidence="6">
    <location>
        <begin position="356"/>
        <end position="378"/>
    </location>
</feature>
<evidence type="ECO:0000256" key="6">
    <source>
        <dbReference type="SAM" id="Phobius"/>
    </source>
</evidence>
<comment type="subcellular location">
    <subcellularLocation>
        <location evidence="1">Cell membrane</location>
        <topology evidence="1">Multi-pass membrane protein</topology>
    </subcellularLocation>
</comment>
<evidence type="ECO:0000256" key="1">
    <source>
        <dbReference type="ARBA" id="ARBA00004651"/>
    </source>
</evidence>
<organism evidence="7 8">
    <name type="scientific">Sphingomonas paeninsulae</name>
    <dbReference type="NCBI Taxonomy" id="2319844"/>
    <lineage>
        <taxon>Bacteria</taxon>
        <taxon>Pseudomonadati</taxon>
        <taxon>Pseudomonadota</taxon>
        <taxon>Alphaproteobacteria</taxon>
        <taxon>Sphingomonadales</taxon>
        <taxon>Sphingomonadaceae</taxon>
        <taxon>Sphingomonas</taxon>
    </lineage>
</organism>
<keyword evidence="3 6" id="KW-0812">Transmembrane</keyword>
<keyword evidence="8" id="KW-1185">Reference proteome</keyword>
<evidence type="ECO:0000256" key="2">
    <source>
        <dbReference type="ARBA" id="ARBA00022475"/>
    </source>
</evidence>
<feature type="transmembrane region" description="Helical" evidence="6">
    <location>
        <begin position="171"/>
        <end position="193"/>
    </location>
</feature>
<dbReference type="AlphaFoldDB" id="A0A494TH53"/>
<gene>
    <name evidence="7" type="ORF">D3Y57_01310</name>
</gene>
<evidence type="ECO:0000256" key="3">
    <source>
        <dbReference type="ARBA" id="ARBA00022692"/>
    </source>
</evidence>
<feature type="transmembrane region" description="Helical" evidence="6">
    <location>
        <begin position="61"/>
        <end position="81"/>
    </location>
</feature>
<feature type="transmembrane region" description="Helical" evidence="6">
    <location>
        <begin position="102"/>
        <end position="122"/>
    </location>
</feature>
<keyword evidence="7" id="KW-0614">Plasmid</keyword>
<geneLocation type="plasmid" evidence="7">
    <name>unnamed1</name>
</geneLocation>
<keyword evidence="4 6" id="KW-1133">Transmembrane helix</keyword>
<feature type="transmembrane region" description="Helical" evidence="6">
    <location>
        <begin position="29"/>
        <end position="49"/>
    </location>
</feature>
<dbReference type="InterPro" id="IPR002797">
    <property type="entry name" value="Polysacc_synth"/>
</dbReference>
<dbReference type="Pfam" id="PF01943">
    <property type="entry name" value="Polysacc_synt"/>
    <property type="match status" value="1"/>
</dbReference>
<feature type="transmembrane region" description="Helical" evidence="6">
    <location>
        <begin position="390"/>
        <end position="412"/>
    </location>
</feature>
<dbReference type="GO" id="GO:0005886">
    <property type="term" value="C:plasma membrane"/>
    <property type="evidence" value="ECO:0007669"/>
    <property type="project" value="UniProtKB-SubCell"/>
</dbReference>
<proteinExistence type="predicted"/>
<name>A0A494TH53_SPHPE</name>
<feature type="transmembrane region" description="Helical" evidence="6">
    <location>
        <begin position="199"/>
        <end position="221"/>
    </location>
</feature>
<evidence type="ECO:0000313" key="8">
    <source>
        <dbReference type="Proteomes" id="UP000276254"/>
    </source>
</evidence>
<feature type="transmembrane region" description="Helical" evidence="6">
    <location>
        <begin position="418"/>
        <end position="441"/>
    </location>
</feature>
<dbReference type="EMBL" id="CP032828">
    <property type="protein sequence ID" value="AYJ84768.1"/>
    <property type="molecule type" value="Genomic_DNA"/>
</dbReference>
<protein>
    <submittedName>
        <fullName evidence="7">Polysaccharide biosynthesis protein</fullName>
    </submittedName>
</protein>
<dbReference type="PANTHER" id="PTHR30250">
    <property type="entry name" value="PST FAMILY PREDICTED COLANIC ACID TRANSPORTER"/>
    <property type="match status" value="1"/>
</dbReference>
<keyword evidence="2" id="KW-1003">Cell membrane</keyword>
<dbReference type="PANTHER" id="PTHR30250:SF31">
    <property type="entry name" value="INNER MEMBRANE PROTEIN YGHQ"/>
    <property type="match status" value="1"/>
</dbReference>
<sequence length="445" mass="46889">MKLAADPPLLDEGVPVPHRTWRSIAQNTSWMLLGKIVGAVLSLIYLGMATRALGKTGFGEFVIILGAGQTIAALVSFETWQILLRFGMDRIDEGRSEKLGRLVAFCMVLDLSGVFIGTVLAVVGVQVLGPFFGWSDSVKHDALIFCILLLISERSAPTGILRLFDRFGIAAFAETVTPVVRLIGAVVVVSLGASVRGLLAAWAIAEMATAITHWILALRLIPLHARWWRLDGLRAVPGEHPGLWRFAGIVNATSTFGLVGKQIAVLLVGASVGAAAAGGYRIAHQLGQALANISEMLSRATFTELMRARATQTAQQLALLFRKASIMAGLTASVMIAIMLLLGKLLLSVLGGGQYAAAYPLVLLLGTAAALDAAGVSFEPALLATGRAWLAFRLRLVSGATLLAALFVALEWGGTTTAAAATCGVAALTLILFGTAAWRAVHYGD</sequence>
<dbReference type="OrthoDB" id="493991at2"/>
<reference evidence="7 8" key="1">
    <citation type="submission" date="2018-09" db="EMBL/GenBank/DDBJ databases">
        <title>Sphingomonas peninsula sp. nov., isolated from fildes peninsula, Antarctic soil.</title>
        <authorList>
            <person name="Yingchao G."/>
        </authorList>
    </citation>
    <scope>NUCLEOTIDE SEQUENCE [LARGE SCALE GENOMIC DNA]</scope>
    <source>
        <strain evidence="7 8">YZ-8</strain>
        <plasmid evidence="7 8">unnamed1</plasmid>
    </source>
</reference>
<evidence type="ECO:0000256" key="5">
    <source>
        <dbReference type="ARBA" id="ARBA00023136"/>
    </source>
</evidence>
<dbReference type="Proteomes" id="UP000276254">
    <property type="component" value="Plasmid unnamed1"/>
</dbReference>
<evidence type="ECO:0000256" key="4">
    <source>
        <dbReference type="ARBA" id="ARBA00022989"/>
    </source>
</evidence>
<dbReference type="KEGG" id="spha:D3Y57_01310"/>
<feature type="transmembrane region" description="Helical" evidence="6">
    <location>
        <begin position="326"/>
        <end position="350"/>
    </location>
</feature>
<evidence type="ECO:0000313" key="7">
    <source>
        <dbReference type="EMBL" id="AYJ84768.1"/>
    </source>
</evidence>